<dbReference type="PANTHER" id="PTHR42879:SF2">
    <property type="entry name" value="3-OXOACYL-[ACYL-CARRIER-PROTEIN] REDUCTASE FABG"/>
    <property type="match status" value="1"/>
</dbReference>
<dbReference type="SUPFAM" id="SSF51735">
    <property type="entry name" value="NAD(P)-binding Rossmann-fold domains"/>
    <property type="match status" value="1"/>
</dbReference>
<organism evidence="3">
    <name type="scientific">Serratia marcescens</name>
    <dbReference type="NCBI Taxonomy" id="615"/>
    <lineage>
        <taxon>Bacteria</taxon>
        <taxon>Pseudomonadati</taxon>
        <taxon>Pseudomonadota</taxon>
        <taxon>Gammaproteobacteria</taxon>
        <taxon>Enterobacterales</taxon>
        <taxon>Yersiniaceae</taxon>
        <taxon>Serratia</taxon>
    </lineage>
</organism>
<dbReference type="PRINTS" id="PR00080">
    <property type="entry name" value="SDRFAMILY"/>
</dbReference>
<dbReference type="InterPro" id="IPR020904">
    <property type="entry name" value="Sc_DH/Rdtase_CS"/>
</dbReference>
<dbReference type="EC" id="1.1.1.100" evidence="3"/>
<gene>
    <name evidence="3" type="primary">fabG_10</name>
    <name evidence="3" type="ORF">PWN146_05341</name>
</gene>
<dbReference type="PANTHER" id="PTHR42879">
    <property type="entry name" value="3-OXOACYL-(ACYL-CARRIER-PROTEIN) REDUCTASE"/>
    <property type="match status" value="1"/>
</dbReference>
<comment type="similarity">
    <text evidence="1">Belongs to the short-chain dehydrogenases/reductases (SDR) family.</text>
</comment>
<evidence type="ECO:0000256" key="2">
    <source>
        <dbReference type="ARBA" id="ARBA00023002"/>
    </source>
</evidence>
<dbReference type="PRINTS" id="PR00081">
    <property type="entry name" value="GDHRDH"/>
</dbReference>
<dbReference type="Gene3D" id="3.40.50.720">
    <property type="entry name" value="NAD(P)-binding Rossmann-like Domain"/>
    <property type="match status" value="1"/>
</dbReference>
<evidence type="ECO:0000256" key="1">
    <source>
        <dbReference type="ARBA" id="ARBA00006484"/>
    </source>
</evidence>
<dbReference type="InterPro" id="IPR050259">
    <property type="entry name" value="SDR"/>
</dbReference>
<dbReference type="Pfam" id="PF13561">
    <property type="entry name" value="adh_short_C2"/>
    <property type="match status" value="1"/>
</dbReference>
<protein>
    <submittedName>
        <fullName evidence="3">3-oxoacyl-[acyl-carrier-protein] reductase FabG</fullName>
        <ecNumber evidence="3">1.1.1.100</ecNumber>
    </submittedName>
</protein>
<dbReference type="RefSeq" id="WP_172689995.1">
    <property type="nucleotide sequence ID" value="NZ_LT575492.1"/>
</dbReference>
<dbReference type="PROSITE" id="PS00061">
    <property type="entry name" value="ADH_SHORT"/>
    <property type="match status" value="1"/>
</dbReference>
<reference evidence="3" key="1">
    <citation type="submission" date="2016-05" db="EMBL/GenBank/DDBJ databases">
        <authorList>
            <person name="Lavstsen T."/>
            <person name="Jespersen J.S."/>
        </authorList>
    </citation>
    <scope>NUCLEOTIDE SEQUENCE</scope>
    <source>
        <strain evidence="3">PWN146_assembly</strain>
    </source>
</reference>
<proteinExistence type="inferred from homology"/>
<dbReference type="InterPro" id="IPR002347">
    <property type="entry name" value="SDR_fam"/>
</dbReference>
<dbReference type="InterPro" id="IPR036291">
    <property type="entry name" value="NAD(P)-bd_dom_sf"/>
</dbReference>
<dbReference type="GO" id="GO:0032787">
    <property type="term" value="P:monocarboxylic acid metabolic process"/>
    <property type="evidence" value="ECO:0007669"/>
    <property type="project" value="UniProtKB-ARBA"/>
</dbReference>
<dbReference type="GO" id="GO:0004316">
    <property type="term" value="F:3-oxoacyl-[acyl-carrier-protein] reductase (NADPH) activity"/>
    <property type="evidence" value="ECO:0007669"/>
    <property type="project" value="UniProtKB-EC"/>
</dbReference>
<sequence>MKRNVLITGANRGIGLGIANEFLKSRELYNIISTTRNKGELANLKRDGFTPVFLDVSSQTSIDEAEAQLKELNLLPDIIINNAGIANTKLFMQISEKDVEEIFNVNFYGTFRVIRKFIKNMSKNKFGRIINISSVLAGMPQKGFSHYCASKAAIESMTRVISLEYASKGITANCIAPGFVETEILDCLGEEGANMIENKIPVKSISTPADIGAISVFLASEAARHITGETININGGLYFR</sequence>
<accession>A0A1C3HNG5</accession>
<name>A0A1C3HNG5_SERMA</name>
<evidence type="ECO:0000313" key="3">
    <source>
        <dbReference type="EMBL" id="SAY46572.1"/>
    </source>
</evidence>
<dbReference type="AlphaFoldDB" id="A0A1C3HNG5"/>
<dbReference type="FunFam" id="3.40.50.720:FF:000173">
    <property type="entry name" value="3-oxoacyl-[acyl-carrier protein] reductase"/>
    <property type="match status" value="1"/>
</dbReference>
<keyword evidence="2 3" id="KW-0560">Oxidoreductase</keyword>
<dbReference type="EMBL" id="LT575492">
    <property type="protein sequence ID" value="SAY46572.1"/>
    <property type="molecule type" value="Genomic_DNA"/>
</dbReference>